<name>K9YSB5_DACS8</name>
<dbReference type="eggNOG" id="COG1708">
    <property type="taxonomic scope" value="Bacteria"/>
</dbReference>
<dbReference type="OrthoDB" id="464383at2"/>
<protein>
    <submittedName>
        <fullName evidence="2">Nucleotidyltransferase</fullName>
    </submittedName>
</protein>
<dbReference type="GO" id="GO:0016779">
    <property type="term" value="F:nucleotidyltransferase activity"/>
    <property type="evidence" value="ECO:0007669"/>
    <property type="project" value="InterPro"/>
</dbReference>
<feature type="domain" description="Polymerase nucleotidyl transferase" evidence="1">
    <location>
        <begin position="25"/>
        <end position="105"/>
    </location>
</feature>
<dbReference type="Pfam" id="PF01909">
    <property type="entry name" value="NTP_transf_2"/>
    <property type="match status" value="1"/>
</dbReference>
<keyword evidence="3" id="KW-1185">Reference proteome</keyword>
<evidence type="ECO:0000313" key="2">
    <source>
        <dbReference type="EMBL" id="AFZ49402.1"/>
    </source>
</evidence>
<proteinExistence type="predicted"/>
<dbReference type="RefSeq" id="WP_015228414.1">
    <property type="nucleotide sequence ID" value="NC_019780.1"/>
</dbReference>
<evidence type="ECO:0000259" key="1">
    <source>
        <dbReference type="Pfam" id="PF01909"/>
    </source>
</evidence>
<dbReference type="SUPFAM" id="SSF81301">
    <property type="entry name" value="Nucleotidyltransferase"/>
    <property type="match status" value="1"/>
</dbReference>
<evidence type="ECO:0000313" key="3">
    <source>
        <dbReference type="Proteomes" id="UP000010482"/>
    </source>
</evidence>
<dbReference type="PANTHER" id="PTHR37030:SF1">
    <property type="entry name" value="NUCLEOTIDYLTRANSFERASE"/>
    <property type="match status" value="1"/>
</dbReference>
<gene>
    <name evidence="2" type="ORF">Dacsa_0631</name>
</gene>
<sequence>MSKIDNLTRHQSFPINTDELDTIVGRLVETLNPEQIILFGSYAYGVPNQDSDFDLLVIISESDQPRYRRSRVAYSALRGISFPTDVIVMTREEVNKKLTVRSSLVRQALDQGQVLYG</sequence>
<dbReference type="HOGENOM" id="CLU_130257_9_3_3"/>
<dbReference type="KEGG" id="dsl:Dacsa_0631"/>
<dbReference type="STRING" id="13035.Dacsa_0631"/>
<organism evidence="2 3">
    <name type="scientific">Dactylococcopsis salina (strain PCC 8305)</name>
    <name type="common">Myxobactron salinum</name>
    <dbReference type="NCBI Taxonomy" id="13035"/>
    <lineage>
        <taxon>Bacteria</taxon>
        <taxon>Bacillati</taxon>
        <taxon>Cyanobacteriota</taxon>
        <taxon>Cyanophyceae</taxon>
        <taxon>Nodosilineales</taxon>
        <taxon>Cymatolegaceae</taxon>
        <taxon>Dactylococcopsis</taxon>
    </lineage>
</organism>
<dbReference type="EMBL" id="CP003944">
    <property type="protein sequence ID" value="AFZ49402.1"/>
    <property type="molecule type" value="Genomic_DNA"/>
</dbReference>
<dbReference type="InterPro" id="IPR002934">
    <property type="entry name" value="Polymerase_NTP_transf_dom"/>
</dbReference>
<dbReference type="Gene3D" id="3.30.460.10">
    <property type="entry name" value="Beta Polymerase, domain 2"/>
    <property type="match status" value="1"/>
</dbReference>
<dbReference type="AlphaFoldDB" id="K9YSB5"/>
<dbReference type="CDD" id="cd05403">
    <property type="entry name" value="NT_KNTase_like"/>
    <property type="match status" value="1"/>
</dbReference>
<dbReference type="PANTHER" id="PTHR37030">
    <property type="entry name" value="NUCLEOTIDYLTRANSFERASE"/>
    <property type="match status" value="1"/>
</dbReference>
<dbReference type="Proteomes" id="UP000010482">
    <property type="component" value="Chromosome"/>
</dbReference>
<dbReference type="InterPro" id="IPR043519">
    <property type="entry name" value="NT_sf"/>
</dbReference>
<accession>K9YSB5</accession>
<reference evidence="2" key="1">
    <citation type="submission" date="2012-04" db="EMBL/GenBank/DDBJ databases">
        <title>Finished genome of Dactylococcopsis salina PCC 8305.</title>
        <authorList>
            <consortium name="US DOE Joint Genome Institute"/>
            <person name="Gugger M."/>
            <person name="Coursin T."/>
            <person name="Rippka R."/>
            <person name="Tandeau De Marsac N."/>
            <person name="Huntemann M."/>
            <person name="Wei C.-L."/>
            <person name="Han J."/>
            <person name="Detter J.C."/>
            <person name="Han C."/>
            <person name="Tapia R."/>
            <person name="Daligault H."/>
            <person name="Chen A."/>
            <person name="Krypides N."/>
            <person name="Mavromatis K."/>
            <person name="Markowitz V."/>
            <person name="Szeto E."/>
            <person name="Ivanova N."/>
            <person name="Ovchinnikova G."/>
            <person name="Pagani I."/>
            <person name="Pati A."/>
            <person name="Goodwin L."/>
            <person name="Peters L."/>
            <person name="Pitluck S."/>
            <person name="Woyke T."/>
            <person name="Kerfeld C."/>
        </authorList>
    </citation>
    <scope>NUCLEOTIDE SEQUENCE [LARGE SCALE GENOMIC DNA]</scope>
    <source>
        <strain evidence="2">PCC 8305</strain>
    </source>
</reference>